<evidence type="ECO:0000313" key="3">
    <source>
        <dbReference type="Proteomes" id="UP001066276"/>
    </source>
</evidence>
<protein>
    <submittedName>
        <fullName evidence="2">Uncharacterized protein</fullName>
    </submittedName>
</protein>
<feature type="region of interest" description="Disordered" evidence="1">
    <location>
        <begin position="1"/>
        <end position="35"/>
    </location>
</feature>
<name>A0AAV7SGK8_PLEWA</name>
<sequence>MRGDEQRQSAGHQAEQRKAGIQTLTERKEEEDNEGEYVNACHNSWRAVDVALQPFLLPQVRLHSSGPAVCFAFCGVLTIA</sequence>
<proteinExistence type="predicted"/>
<gene>
    <name evidence="2" type="ORF">NDU88_003664</name>
</gene>
<accession>A0AAV7SGK8</accession>
<reference evidence="2" key="1">
    <citation type="journal article" date="2022" name="bioRxiv">
        <title>Sequencing and chromosome-scale assembly of the giantPleurodeles waltlgenome.</title>
        <authorList>
            <person name="Brown T."/>
            <person name="Elewa A."/>
            <person name="Iarovenko S."/>
            <person name="Subramanian E."/>
            <person name="Araus A.J."/>
            <person name="Petzold A."/>
            <person name="Susuki M."/>
            <person name="Suzuki K.-i.T."/>
            <person name="Hayashi T."/>
            <person name="Toyoda A."/>
            <person name="Oliveira C."/>
            <person name="Osipova E."/>
            <person name="Leigh N.D."/>
            <person name="Simon A."/>
            <person name="Yun M.H."/>
        </authorList>
    </citation>
    <scope>NUCLEOTIDE SEQUENCE</scope>
    <source>
        <strain evidence="2">20211129_DDA</strain>
        <tissue evidence="2">Liver</tissue>
    </source>
</reference>
<dbReference type="Proteomes" id="UP001066276">
    <property type="component" value="Chromosome 4_2"/>
</dbReference>
<comment type="caution">
    <text evidence="2">The sequence shown here is derived from an EMBL/GenBank/DDBJ whole genome shotgun (WGS) entry which is preliminary data.</text>
</comment>
<keyword evidence="3" id="KW-1185">Reference proteome</keyword>
<dbReference type="AlphaFoldDB" id="A0AAV7SGK8"/>
<dbReference type="EMBL" id="JANPWB010000008">
    <property type="protein sequence ID" value="KAJ1163201.1"/>
    <property type="molecule type" value="Genomic_DNA"/>
</dbReference>
<evidence type="ECO:0000256" key="1">
    <source>
        <dbReference type="SAM" id="MobiDB-lite"/>
    </source>
</evidence>
<evidence type="ECO:0000313" key="2">
    <source>
        <dbReference type="EMBL" id="KAJ1163201.1"/>
    </source>
</evidence>
<organism evidence="2 3">
    <name type="scientific">Pleurodeles waltl</name>
    <name type="common">Iberian ribbed newt</name>
    <dbReference type="NCBI Taxonomy" id="8319"/>
    <lineage>
        <taxon>Eukaryota</taxon>
        <taxon>Metazoa</taxon>
        <taxon>Chordata</taxon>
        <taxon>Craniata</taxon>
        <taxon>Vertebrata</taxon>
        <taxon>Euteleostomi</taxon>
        <taxon>Amphibia</taxon>
        <taxon>Batrachia</taxon>
        <taxon>Caudata</taxon>
        <taxon>Salamandroidea</taxon>
        <taxon>Salamandridae</taxon>
        <taxon>Pleurodelinae</taxon>
        <taxon>Pleurodeles</taxon>
    </lineage>
</organism>